<evidence type="ECO:0000313" key="3">
    <source>
        <dbReference type="Proteomes" id="UP001174691"/>
    </source>
</evidence>
<dbReference type="AlphaFoldDB" id="A0AA38VYS4"/>
<proteinExistence type="predicted"/>
<comment type="caution">
    <text evidence="2">The sequence shown here is derived from an EMBL/GenBank/DDBJ whole genome shotgun (WGS) entry which is preliminary data.</text>
</comment>
<accession>A0AA38VYS4</accession>
<evidence type="ECO:0000313" key="2">
    <source>
        <dbReference type="EMBL" id="KAJ9160880.1"/>
    </source>
</evidence>
<reference evidence="2" key="1">
    <citation type="submission" date="2022-07" db="EMBL/GenBank/DDBJ databases">
        <title>Fungi with potential for degradation of polypropylene.</title>
        <authorList>
            <person name="Gostincar C."/>
        </authorList>
    </citation>
    <scope>NUCLEOTIDE SEQUENCE</scope>
    <source>
        <strain evidence="2">EXF-13287</strain>
    </source>
</reference>
<name>A0AA38VYS4_9PEZI</name>
<keyword evidence="3" id="KW-1185">Reference proteome</keyword>
<protein>
    <submittedName>
        <fullName evidence="2">Uncharacterized protein</fullName>
    </submittedName>
</protein>
<sequence length="98" mass="10640">MSISPTKLRQLRTSNCQSIERWGSPSGSQKPIRGTDFSSNRTSTSTTIATLELSACLAAILNLSAKGKLQLQDKETGYYQARMLLSLQALLLPVSLPV</sequence>
<gene>
    <name evidence="2" type="ORF">NKR19_g2850</name>
</gene>
<feature type="region of interest" description="Disordered" evidence="1">
    <location>
        <begin position="19"/>
        <end position="42"/>
    </location>
</feature>
<organism evidence="2 3">
    <name type="scientific">Coniochaeta hoffmannii</name>
    <dbReference type="NCBI Taxonomy" id="91930"/>
    <lineage>
        <taxon>Eukaryota</taxon>
        <taxon>Fungi</taxon>
        <taxon>Dikarya</taxon>
        <taxon>Ascomycota</taxon>
        <taxon>Pezizomycotina</taxon>
        <taxon>Sordariomycetes</taxon>
        <taxon>Sordariomycetidae</taxon>
        <taxon>Coniochaetales</taxon>
        <taxon>Coniochaetaceae</taxon>
        <taxon>Coniochaeta</taxon>
    </lineage>
</organism>
<evidence type="ECO:0000256" key="1">
    <source>
        <dbReference type="SAM" id="MobiDB-lite"/>
    </source>
</evidence>
<dbReference type="EMBL" id="JANBVN010000030">
    <property type="protein sequence ID" value="KAJ9160880.1"/>
    <property type="molecule type" value="Genomic_DNA"/>
</dbReference>
<dbReference type="Proteomes" id="UP001174691">
    <property type="component" value="Unassembled WGS sequence"/>
</dbReference>